<accession>A0AA40DKR9</accession>
<dbReference type="RefSeq" id="XP_060291929.1">
    <property type="nucleotide sequence ID" value="XM_060435236.1"/>
</dbReference>
<dbReference type="Proteomes" id="UP001172101">
    <property type="component" value="Unassembled WGS sequence"/>
</dbReference>
<dbReference type="EMBL" id="JAUIRO010000007">
    <property type="protein sequence ID" value="KAK0706835.1"/>
    <property type="molecule type" value="Genomic_DNA"/>
</dbReference>
<dbReference type="GeneID" id="85318506"/>
<evidence type="ECO:0000313" key="1">
    <source>
        <dbReference type="EMBL" id="KAK0706835.1"/>
    </source>
</evidence>
<protein>
    <submittedName>
        <fullName evidence="1">Uncharacterized protein</fullName>
    </submittedName>
</protein>
<organism evidence="1 2">
    <name type="scientific">Lasiosphaeria miniovina</name>
    <dbReference type="NCBI Taxonomy" id="1954250"/>
    <lineage>
        <taxon>Eukaryota</taxon>
        <taxon>Fungi</taxon>
        <taxon>Dikarya</taxon>
        <taxon>Ascomycota</taxon>
        <taxon>Pezizomycotina</taxon>
        <taxon>Sordariomycetes</taxon>
        <taxon>Sordariomycetidae</taxon>
        <taxon>Sordariales</taxon>
        <taxon>Lasiosphaeriaceae</taxon>
        <taxon>Lasiosphaeria</taxon>
    </lineage>
</organism>
<gene>
    <name evidence="1" type="ORF">B0T26DRAFT_475813</name>
</gene>
<sequence>MDSIARWGFKEFTKKKGGTVRDGERDGGLGKEEVFRIHTSQRTAFPIPLSPSSISSSSSSMNSLLYPSSFSMERRFTYLPTYLRVFLVCFPVVPPPPPPPQKKKKTNERTNERTNSHVNDLRYDTHAIFTSAVCFCLLASRSYNHVSFLFILVLFPLHLVDICFQRKGREQGQDIQGARRGSVKSWKNHISQNFFFWFMSCCL</sequence>
<proteinExistence type="predicted"/>
<comment type="caution">
    <text evidence="1">The sequence shown here is derived from an EMBL/GenBank/DDBJ whole genome shotgun (WGS) entry which is preliminary data.</text>
</comment>
<reference evidence="1" key="1">
    <citation type="submission" date="2023-06" db="EMBL/GenBank/DDBJ databases">
        <title>Genome-scale phylogeny and comparative genomics of the fungal order Sordariales.</title>
        <authorList>
            <consortium name="Lawrence Berkeley National Laboratory"/>
            <person name="Hensen N."/>
            <person name="Bonometti L."/>
            <person name="Westerberg I."/>
            <person name="Brannstrom I.O."/>
            <person name="Guillou S."/>
            <person name="Cros-Aarteil S."/>
            <person name="Calhoun S."/>
            <person name="Haridas S."/>
            <person name="Kuo A."/>
            <person name="Mondo S."/>
            <person name="Pangilinan J."/>
            <person name="Riley R."/>
            <person name="LaButti K."/>
            <person name="Andreopoulos B."/>
            <person name="Lipzen A."/>
            <person name="Chen C."/>
            <person name="Yanf M."/>
            <person name="Daum C."/>
            <person name="Ng V."/>
            <person name="Clum A."/>
            <person name="Steindorff A."/>
            <person name="Ohm R."/>
            <person name="Martin F."/>
            <person name="Silar P."/>
            <person name="Natvig D."/>
            <person name="Lalanne C."/>
            <person name="Gautier V."/>
            <person name="Ament-velasquez S.L."/>
            <person name="Kruys A."/>
            <person name="Hutchinson M.I."/>
            <person name="Powell A.J."/>
            <person name="Barry K."/>
            <person name="Miller A.N."/>
            <person name="Grigoriev I.V."/>
            <person name="Debuchy R."/>
            <person name="Gladieux P."/>
            <person name="Thoren M.H."/>
            <person name="Johannesson H."/>
        </authorList>
    </citation>
    <scope>NUCLEOTIDE SEQUENCE</scope>
    <source>
        <strain evidence="1">SMH2392-1A</strain>
    </source>
</reference>
<name>A0AA40DKR9_9PEZI</name>
<evidence type="ECO:0000313" key="2">
    <source>
        <dbReference type="Proteomes" id="UP001172101"/>
    </source>
</evidence>
<keyword evidence="2" id="KW-1185">Reference proteome</keyword>
<dbReference type="AlphaFoldDB" id="A0AA40DKR9"/>